<dbReference type="GO" id="GO:0006592">
    <property type="term" value="P:ornithine biosynthetic process"/>
    <property type="evidence" value="ECO:0007669"/>
    <property type="project" value="TreeGrafter"/>
</dbReference>
<dbReference type="AlphaFoldDB" id="A0A9N9CMM1"/>
<dbReference type="Proteomes" id="UP000789342">
    <property type="component" value="Unassembled WGS sequence"/>
</dbReference>
<dbReference type="EMBL" id="CAJVPV010006703">
    <property type="protein sequence ID" value="CAG8609035.1"/>
    <property type="molecule type" value="Genomic_DNA"/>
</dbReference>
<organism evidence="17 18">
    <name type="scientific">Acaulospora morrowiae</name>
    <dbReference type="NCBI Taxonomy" id="94023"/>
    <lineage>
        <taxon>Eukaryota</taxon>
        <taxon>Fungi</taxon>
        <taxon>Fungi incertae sedis</taxon>
        <taxon>Mucoromycota</taxon>
        <taxon>Glomeromycotina</taxon>
        <taxon>Glomeromycetes</taxon>
        <taxon>Diversisporales</taxon>
        <taxon>Acaulosporaceae</taxon>
        <taxon>Acaulospora</taxon>
    </lineage>
</organism>
<evidence type="ECO:0000256" key="10">
    <source>
        <dbReference type="ARBA" id="ARBA00023128"/>
    </source>
</evidence>
<comment type="subcellular location">
    <subcellularLocation>
        <location evidence="2">Mitochondrion</location>
    </subcellularLocation>
</comment>
<sequence length="547" mass="61884">TAVIAPKIDPSIPIPKRPKEKTDRDFIEQVLRTFPSKREAQSYINRFKISLSPAENEHHQQNIPGQEQSEQESTKSSIQQKSQFVDSLFTSRFEHVALIKIQGPLPALDIKSVAKTLVYLQKLGLMSIVVLDNDEWKEMLKEGPSRFNELRRWMVDNAASISDAIENVGGRAVPIYNGVFTLTNGSEKEDKKPYRHRFPKRILLTDVGARVNVSLCLLKSCLRLGQIPLILPIALDGLSMQRVISPNTGIVELSRALSDQSNANLLELKTPQIEPMKIIVINSEGGIPSEERRGSHVFINIQQEYEDIIRSFKLNPQWKFTHPTSLENFEMIKTCLEKLPSTTSAIMVPAFSPAGLISNLITDKPLFSSSLPLEASSTHSTSTTVLRYGAPVFFHDSLDTVNISSLKYLIEKSFERKLNFDKYLSRVKDCINKIIVVGDFQGAAVVTMEKVEADEKGIPYLDKFSVAPNAQGTGTADILWKQLKIMHPNLMWRSRVDNGVNKWYFERSDGYFRVPGTNWIMFWCGMEGIYRLKSYIEVVQSIPPSFF</sequence>
<keyword evidence="11" id="KW-0012">Acyltransferase</keyword>
<dbReference type="GO" id="GO:0005759">
    <property type="term" value="C:mitochondrial matrix"/>
    <property type="evidence" value="ECO:0007669"/>
    <property type="project" value="TreeGrafter"/>
</dbReference>
<evidence type="ECO:0000256" key="1">
    <source>
        <dbReference type="ARBA" id="ARBA00002294"/>
    </source>
</evidence>
<evidence type="ECO:0000256" key="15">
    <source>
        <dbReference type="SAM" id="MobiDB-lite"/>
    </source>
</evidence>
<dbReference type="EC" id="2.3.1.1" evidence="5"/>
<evidence type="ECO:0000256" key="13">
    <source>
        <dbReference type="ARBA" id="ARBA00033251"/>
    </source>
</evidence>
<dbReference type="Gene3D" id="3.40.1160.10">
    <property type="entry name" value="Acetylglutamate kinase-like"/>
    <property type="match status" value="1"/>
</dbReference>
<feature type="region of interest" description="Disordered" evidence="15">
    <location>
        <begin position="1"/>
        <end position="23"/>
    </location>
</feature>
<dbReference type="InterPro" id="IPR006855">
    <property type="entry name" value="Vertebrate-like_GNAT_dom"/>
</dbReference>
<evidence type="ECO:0000256" key="4">
    <source>
        <dbReference type="ARBA" id="ARBA00008694"/>
    </source>
</evidence>
<evidence type="ECO:0000256" key="3">
    <source>
        <dbReference type="ARBA" id="ARBA00004925"/>
    </source>
</evidence>
<dbReference type="PROSITE" id="PS51731">
    <property type="entry name" value="GNAT_NAGS"/>
    <property type="match status" value="1"/>
</dbReference>
<keyword evidence="18" id="KW-1185">Reference proteome</keyword>
<comment type="function">
    <text evidence="1">N-acetylglutamate synthase involved in arginine biosynthesis.</text>
</comment>
<evidence type="ECO:0000256" key="6">
    <source>
        <dbReference type="ARBA" id="ARBA00018802"/>
    </source>
</evidence>
<keyword evidence="7" id="KW-0028">Amino-acid biosynthesis</keyword>
<comment type="caution">
    <text evidence="17">The sequence shown here is derived from an EMBL/GenBank/DDBJ whole genome shotgun (WGS) entry which is preliminary data.</text>
</comment>
<feature type="domain" description="N-acetyltransferase" evidence="16">
    <location>
        <begin position="390"/>
        <end position="547"/>
    </location>
</feature>
<evidence type="ECO:0000256" key="11">
    <source>
        <dbReference type="ARBA" id="ARBA00023315"/>
    </source>
</evidence>
<evidence type="ECO:0000313" key="17">
    <source>
        <dbReference type="EMBL" id="CAG8609035.1"/>
    </source>
</evidence>
<dbReference type="Gene3D" id="3.40.630.30">
    <property type="match status" value="1"/>
</dbReference>
<evidence type="ECO:0000313" key="18">
    <source>
        <dbReference type="Proteomes" id="UP000789342"/>
    </source>
</evidence>
<keyword evidence="10" id="KW-0496">Mitochondrion</keyword>
<evidence type="ECO:0000259" key="16">
    <source>
        <dbReference type="PROSITE" id="PS51731"/>
    </source>
</evidence>
<feature type="region of interest" description="Disordered" evidence="15">
    <location>
        <begin position="54"/>
        <end position="77"/>
    </location>
</feature>
<reference evidence="17" key="1">
    <citation type="submission" date="2021-06" db="EMBL/GenBank/DDBJ databases">
        <authorList>
            <person name="Kallberg Y."/>
            <person name="Tangrot J."/>
            <person name="Rosling A."/>
        </authorList>
    </citation>
    <scope>NUCLEOTIDE SEQUENCE</scope>
    <source>
        <strain evidence="17">CL551</strain>
    </source>
</reference>
<dbReference type="GO" id="GO:0004042">
    <property type="term" value="F:L-glutamate N-acetyltransferase activity"/>
    <property type="evidence" value="ECO:0007669"/>
    <property type="project" value="TreeGrafter"/>
</dbReference>
<name>A0A9N9CMM1_9GLOM</name>
<dbReference type="InterPro" id="IPR036393">
    <property type="entry name" value="AceGlu_kinase-like_sf"/>
</dbReference>
<gene>
    <name evidence="17" type="ORF">AMORRO_LOCUS8132</name>
</gene>
<dbReference type="PANTHER" id="PTHR23342:SF4">
    <property type="entry name" value="AMINO-ACID ACETYLTRANSFERASE, MITOCHONDRIAL"/>
    <property type="match status" value="1"/>
</dbReference>
<dbReference type="PANTHER" id="PTHR23342">
    <property type="entry name" value="N-ACETYLGLUTAMATE SYNTHASE"/>
    <property type="match status" value="1"/>
</dbReference>
<keyword evidence="8" id="KW-0808">Transferase</keyword>
<comment type="catalytic activity">
    <reaction evidence="14">
        <text>L-glutamate + acetyl-CoA = N-acetyl-L-glutamate + CoA + H(+)</text>
        <dbReference type="Rhea" id="RHEA:24292"/>
        <dbReference type="ChEBI" id="CHEBI:15378"/>
        <dbReference type="ChEBI" id="CHEBI:29985"/>
        <dbReference type="ChEBI" id="CHEBI:44337"/>
        <dbReference type="ChEBI" id="CHEBI:57287"/>
        <dbReference type="ChEBI" id="CHEBI:57288"/>
        <dbReference type="EC" id="2.3.1.1"/>
    </reaction>
</comment>
<evidence type="ECO:0000256" key="12">
    <source>
        <dbReference type="ARBA" id="ARBA00030346"/>
    </source>
</evidence>
<evidence type="ECO:0000256" key="14">
    <source>
        <dbReference type="ARBA" id="ARBA00048372"/>
    </source>
</evidence>
<dbReference type="GO" id="GO:0006526">
    <property type="term" value="P:L-arginine biosynthetic process"/>
    <property type="evidence" value="ECO:0007669"/>
    <property type="project" value="TreeGrafter"/>
</dbReference>
<comment type="similarity">
    <text evidence="4">Belongs to the acetyltransferase family.</text>
</comment>
<dbReference type="OrthoDB" id="5585968at2759"/>
<evidence type="ECO:0000256" key="9">
    <source>
        <dbReference type="ARBA" id="ARBA00022946"/>
    </source>
</evidence>
<evidence type="ECO:0000256" key="7">
    <source>
        <dbReference type="ARBA" id="ARBA00022605"/>
    </source>
</evidence>
<keyword evidence="9" id="KW-0809">Transit peptide</keyword>
<evidence type="ECO:0000256" key="2">
    <source>
        <dbReference type="ARBA" id="ARBA00004173"/>
    </source>
</evidence>
<dbReference type="Pfam" id="PF04768">
    <property type="entry name" value="NAT"/>
    <property type="match status" value="1"/>
</dbReference>
<evidence type="ECO:0000256" key="8">
    <source>
        <dbReference type="ARBA" id="ARBA00022679"/>
    </source>
</evidence>
<feature type="non-terminal residue" evidence="17">
    <location>
        <position position="1"/>
    </location>
</feature>
<comment type="pathway">
    <text evidence="3">Amino-acid biosynthesis; L-arginine biosynthesis; N(2)-acetyl-L-ornithine from L-glutamate: step 1/4.</text>
</comment>
<accession>A0A9N9CMM1</accession>
<proteinExistence type="inferred from homology"/>
<evidence type="ECO:0000256" key="5">
    <source>
        <dbReference type="ARBA" id="ARBA00012697"/>
    </source>
</evidence>
<protein>
    <recommendedName>
        <fullName evidence="6">Amino-acid acetyltransferase, mitochondrial</fullName>
        <ecNumber evidence="5">2.3.1.1</ecNumber>
    </recommendedName>
    <alternativeName>
        <fullName evidence="12">Glutamate N-acetyltransferase</fullName>
    </alternativeName>
    <alternativeName>
        <fullName evidence="13">N-acetylglutamate synthase</fullName>
    </alternativeName>
</protein>